<dbReference type="Pfam" id="PF13966">
    <property type="entry name" value="zf-RVT"/>
    <property type="match status" value="1"/>
</dbReference>
<evidence type="ECO:0000313" key="4">
    <source>
        <dbReference type="Proteomes" id="UP000634136"/>
    </source>
</evidence>
<feature type="domain" description="Reverse transcriptase zinc-binding" evidence="2">
    <location>
        <begin position="112"/>
        <end position="180"/>
    </location>
</feature>
<keyword evidence="3" id="KW-0695">RNA-directed DNA polymerase</keyword>
<dbReference type="GO" id="GO:0003676">
    <property type="term" value="F:nucleic acid binding"/>
    <property type="evidence" value="ECO:0007669"/>
    <property type="project" value="InterPro"/>
</dbReference>
<dbReference type="InterPro" id="IPR052929">
    <property type="entry name" value="RNase_H-like_EbsB-rel"/>
</dbReference>
<accession>A0A835C5J9</accession>
<proteinExistence type="predicted"/>
<dbReference type="GO" id="GO:0003964">
    <property type="term" value="F:RNA-directed DNA polymerase activity"/>
    <property type="evidence" value="ECO:0007669"/>
    <property type="project" value="UniProtKB-KW"/>
</dbReference>
<name>A0A835C5J9_9FABA</name>
<dbReference type="InterPro" id="IPR044730">
    <property type="entry name" value="RNase_H-like_dom_plant"/>
</dbReference>
<comment type="caution">
    <text evidence="3">The sequence shown here is derived from an EMBL/GenBank/DDBJ whole genome shotgun (WGS) entry which is preliminary data.</text>
</comment>
<evidence type="ECO:0000259" key="2">
    <source>
        <dbReference type="Pfam" id="PF13966"/>
    </source>
</evidence>
<evidence type="ECO:0000313" key="3">
    <source>
        <dbReference type="EMBL" id="KAF7832005.1"/>
    </source>
</evidence>
<protein>
    <submittedName>
        <fullName evidence="3">Reverse transcriptase</fullName>
    </submittedName>
</protein>
<evidence type="ECO:0000259" key="1">
    <source>
        <dbReference type="Pfam" id="PF13456"/>
    </source>
</evidence>
<organism evidence="3 4">
    <name type="scientific">Senna tora</name>
    <dbReference type="NCBI Taxonomy" id="362788"/>
    <lineage>
        <taxon>Eukaryota</taxon>
        <taxon>Viridiplantae</taxon>
        <taxon>Streptophyta</taxon>
        <taxon>Embryophyta</taxon>
        <taxon>Tracheophyta</taxon>
        <taxon>Spermatophyta</taxon>
        <taxon>Magnoliopsida</taxon>
        <taxon>eudicotyledons</taxon>
        <taxon>Gunneridae</taxon>
        <taxon>Pentapetalae</taxon>
        <taxon>rosids</taxon>
        <taxon>fabids</taxon>
        <taxon>Fabales</taxon>
        <taxon>Fabaceae</taxon>
        <taxon>Caesalpinioideae</taxon>
        <taxon>Cassia clade</taxon>
        <taxon>Senna</taxon>
    </lineage>
</organism>
<dbReference type="AlphaFoldDB" id="A0A835C5J9"/>
<dbReference type="GO" id="GO:0004523">
    <property type="term" value="F:RNA-DNA hybrid ribonuclease activity"/>
    <property type="evidence" value="ECO:0007669"/>
    <property type="project" value="InterPro"/>
</dbReference>
<dbReference type="CDD" id="cd06222">
    <property type="entry name" value="RNase_H_like"/>
    <property type="match status" value="1"/>
</dbReference>
<dbReference type="InterPro" id="IPR002156">
    <property type="entry name" value="RNaseH_domain"/>
</dbReference>
<reference evidence="3" key="1">
    <citation type="submission" date="2020-09" db="EMBL/GenBank/DDBJ databases">
        <title>Genome-Enabled Discovery of Anthraquinone Biosynthesis in Senna tora.</title>
        <authorList>
            <person name="Kang S.-H."/>
            <person name="Pandey R.P."/>
            <person name="Lee C.-M."/>
            <person name="Sim J.-S."/>
            <person name="Jeong J.-T."/>
            <person name="Choi B.-S."/>
            <person name="Jung M."/>
            <person name="Ginzburg D."/>
            <person name="Zhao K."/>
            <person name="Won S.Y."/>
            <person name="Oh T.-J."/>
            <person name="Yu Y."/>
            <person name="Kim N.-H."/>
            <person name="Lee O.R."/>
            <person name="Lee T.-H."/>
            <person name="Bashyal P."/>
            <person name="Kim T.-S."/>
            <person name="Lee W.-H."/>
            <person name="Kawkins C."/>
            <person name="Kim C.-K."/>
            <person name="Kim J.S."/>
            <person name="Ahn B.O."/>
            <person name="Rhee S.Y."/>
            <person name="Sohng J.K."/>
        </authorList>
    </citation>
    <scope>NUCLEOTIDE SEQUENCE</scope>
    <source>
        <tissue evidence="3">Leaf</tissue>
    </source>
</reference>
<dbReference type="Pfam" id="PF13456">
    <property type="entry name" value="RVT_3"/>
    <property type="match status" value="1"/>
</dbReference>
<feature type="domain" description="RNase H type-1" evidence="1">
    <location>
        <begin position="266"/>
        <end position="322"/>
    </location>
</feature>
<gene>
    <name evidence="3" type="ORF">G2W53_014338</name>
</gene>
<keyword evidence="3" id="KW-0548">Nucleotidyltransferase</keyword>
<dbReference type="InterPro" id="IPR026960">
    <property type="entry name" value="RVT-Znf"/>
</dbReference>
<dbReference type="InterPro" id="IPR036397">
    <property type="entry name" value="RNaseH_sf"/>
</dbReference>
<dbReference type="PANTHER" id="PTHR47074">
    <property type="entry name" value="BNAC02G40300D PROTEIN"/>
    <property type="match status" value="1"/>
</dbReference>
<keyword evidence="4" id="KW-1185">Reference proteome</keyword>
<dbReference type="Proteomes" id="UP000634136">
    <property type="component" value="Unassembled WGS sequence"/>
</dbReference>
<dbReference type="OrthoDB" id="1938822at2759"/>
<dbReference type="PANTHER" id="PTHR47074:SF11">
    <property type="entry name" value="REVERSE TRANSCRIPTASE-LIKE PROTEIN"/>
    <property type="match status" value="1"/>
</dbReference>
<keyword evidence="3" id="KW-0808">Transferase</keyword>
<sequence>MSTNIWHDPWVPGLGQHVLDRFLVQDQEFKWVRELMNEQREWRWECVRRLFLEDVVQRLRRIHLEARGGDDCWSWSGNPKGFVTDKLCYNRKMELRWKEVDLLKNIVGCVRDDFWKRLWKLPIMPKYKSFIWRVCLDILPSCVELNERGMEVDEVCIWCGREPESTFHVIVECNKVREVWKRSRFDFGGRRYFGSLLEWLNVEGEEWGQDQCHLWCKASSLWDEFGCVEEFAAACNERQQEVRWEKPATPFCKLNTDAGTLPNEGGILGGVVRDHHGVYLAAFTEYTKFSNEPVMLEAEAMKRAMELALEAGVKDLVIEGDPQYFLIWRMLRCLHFLLLVFAF</sequence>
<dbReference type="Gene3D" id="3.30.420.10">
    <property type="entry name" value="Ribonuclease H-like superfamily/Ribonuclease H"/>
    <property type="match status" value="1"/>
</dbReference>
<dbReference type="EMBL" id="JAAIUW010000005">
    <property type="protein sequence ID" value="KAF7832005.1"/>
    <property type="molecule type" value="Genomic_DNA"/>
</dbReference>